<keyword evidence="2" id="KW-1185">Reference proteome</keyword>
<dbReference type="RefSeq" id="WP_242288024.1">
    <property type="nucleotide sequence ID" value="NZ_JAKKSL010000004.1"/>
</dbReference>
<dbReference type="EMBL" id="JAKKSL010000004">
    <property type="protein sequence ID" value="MCI2285241.1"/>
    <property type="molecule type" value="Genomic_DNA"/>
</dbReference>
<evidence type="ECO:0000313" key="1">
    <source>
        <dbReference type="EMBL" id="MCI2285241.1"/>
    </source>
</evidence>
<dbReference type="Gene3D" id="2.60.40.1120">
    <property type="entry name" value="Carboxypeptidase-like, regulatory domain"/>
    <property type="match status" value="1"/>
</dbReference>
<comment type="caution">
    <text evidence="1">The sequence shown here is derived from an EMBL/GenBank/DDBJ whole genome shotgun (WGS) entry which is preliminary data.</text>
</comment>
<dbReference type="Proteomes" id="UP001139646">
    <property type="component" value="Unassembled WGS sequence"/>
</dbReference>
<reference evidence="1" key="1">
    <citation type="submission" date="2022-01" db="EMBL/GenBank/DDBJ databases">
        <title>Colwellia maritima, isolated from seawater.</title>
        <authorList>
            <person name="Kristyanto S."/>
            <person name="Jung J."/>
            <person name="Jeon C.O."/>
        </authorList>
    </citation>
    <scope>NUCLEOTIDE SEQUENCE</scope>
    <source>
        <strain evidence="1">MSW7</strain>
    </source>
</reference>
<proteinExistence type="predicted"/>
<gene>
    <name evidence="1" type="ORF">L3081_20000</name>
</gene>
<protein>
    <submittedName>
        <fullName evidence="1">Carboxypeptidase-like regulatory domain-containing protein</fullName>
    </submittedName>
</protein>
<evidence type="ECO:0000313" key="2">
    <source>
        <dbReference type="Proteomes" id="UP001139646"/>
    </source>
</evidence>
<dbReference type="SUPFAM" id="SSF49464">
    <property type="entry name" value="Carboxypeptidase regulatory domain-like"/>
    <property type="match status" value="1"/>
</dbReference>
<dbReference type="InterPro" id="IPR008969">
    <property type="entry name" value="CarboxyPept-like_regulatory"/>
</dbReference>
<organism evidence="1 2">
    <name type="scientific">Colwellia maritima</name>
    <dbReference type="NCBI Taxonomy" id="2912588"/>
    <lineage>
        <taxon>Bacteria</taxon>
        <taxon>Pseudomonadati</taxon>
        <taxon>Pseudomonadota</taxon>
        <taxon>Gammaproteobacteria</taxon>
        <taxon>Alteromonadales</taxon>
        <taxon>Colwelliaceae</taxon>
        <taxon>Colwellia</taxon>
    </lineage>
</organism>
<accession>A0ABS9X4V2</accession>
<sequence length="526" mass="57256">MPVSISAYDHNSNNTTLDYLLHNSATASLESLMPADNSEFVTQGEPIVVQVAARVHGLVGTEIATVQYLLNNDLSSPVTMDISGTLASGMVTLPAVASQINIIISLHNQNGELITQSKIKVSIASFTDIPVEVMRIEPVNNSDFIEPNAPIEIYFNREIDLSLLSVQVRETLHGKTYLKDDNLGEDYLSSEGYKLVDVHRNLMPVLGKTELNPGGTGVAFYADKLFGFNAEVYVDVMYNAKEISRSFFSVRELPTLINGAVADQFGQPLAGVAVEIPELGRKTITDGDGGFAFGYQETGEQVIPSGQYSLTINKNFTTPNLGMLSTKISVQKNYGNQLERFTLQELDRTIAFENIRSGQINTLVGGDLILDLTQAKVLFDNGRTEGSAHLQFLPFEHIGTNMWPGAVPLWLYSSQPKGVTVEGSTHLTLKIPKLSGSYNYINPASYPYVVLVGYNANQEVIEPIGVGRVDNNKVVSVGSVNLTSLDFIGYAQVHQNLAETLISYAQGELSLQQLKAQLQAAIQGKG</sequence>
<name>A0ABS9X4V2_9GAMM</name>